<feature type="domain" description="Metallo-beta-lactamase" evidence="1">
    <location>
        <begin position="11"/>
        <end position="185"/>
    </location>
</feature>
<reference evidence="2 3" key="1">
    <citation type="submission" date="2019-11" db="EMBL/GenBank/DDBJ databases">
        <title>Acidiferrimicrobium australis gen. nov., sp. nov., an acidophilic and obligately heterotrophic, member of the Actinobacteria that catalyses dissimilatory oxido- reduction of iron isolated from metal-rich acidic water in Chile.</title>
        <authorList>
            <person name="Gonzalez D."/>
            <person name="Huber K."/>
            <person name="Hedrich S."/>
            <person name="Rojas-Villalobos C."/>
            <person name="Quatrini R."/>
            <person name="Dinamarca M.A."/>
            <person name="Schwarz A."/>
            <person name="Canales C."/>
            <person name="Nancucheo I."/>
        </authorList>
    </citation>
    <scope>NUCLEOTIDE SEQUENCE [LARGE SCALE GENOMIC DNA]</scope>
    <source>
        <strain evidence="2 3">USS-CCA1</strain>
    </source>
</reference>
<dbReference type="PANTHER" id="PTHR42663:SF4">
    <property type="entry name" value="SLL1036 PROTEIN"/>
    <property type="match status" value="1"/>
</dbReference>
<dbReference type="Proteomes" id="UP000437736">
    <property type="component" value="Unassembled WGS sequence"/>
</dbReference>
<dbReference type="Gene3D" id="3.60.15.10">
    <property type="entry name" value="Ribonuclease Z/Hydroxyacylglutathione hydrolase-like"/>
    <property type="match status" value="1"/>
</dbReference>
<keyword evidence="3" id="KW-1185">Reference proteome</keyword>
<accession>A0ABW9QXL5</accession>
<proteinExistence type="predicted"/>
<evidence type="ECO:0000313" key="3">
    <source>
        <dbReference type="Proteomes" id="UP000437736"/>
    </source>
</evidence>
<dbReference type="CDD" id="cd07715">
    <property type="entry name" value="TaR3-like_MBL-fold"/>
    <property type="match status" value="1"/>
</dbReference>
<feature type="non-terminal residue" evidence="2">
    <location>
        <position position="1"/>
    </location>
</feature>
<evidence type="ECO:0000259" key="1">
    <source>
        <dbReference type="Pfam" id="PF12706"/>
    </source>
</evidence>
<sequence>TQPVDGSFAGAALLTHLHWDHVQGLPFFPAADRAGARFDIYGPAQDDGSLAEVLDQLVRPPFFPVTVGELRGRITVHDVAEADFAVGRALVSARLVPHRGRTLGYRVSWDGAVVTYISDLQAPADLASVPAAVLELAAGADVLILDAQYTAEEFVEKATWGHCTVGYAVAVAAAAGVGTLALFHHDPEHDDDRIDRLLAEARLAAGSGSGGPDVVAAYEGLVLDR</sequence>
<gene>
    <name evidence="2" type="ORF">GHK86_15350</name>
</gene>
<dbReference type="Pfam" id="PF12706">
    <property type="entry name" value="Lactamase_B_2"/>
    <property type="match status" value="1"/>
</dbReference>
<evidence type="ECO:0000313" key="2">
    <source>
        <dbReference type="EMBL" id="MST34091.1"/>
    </source>
</evidence>
<dbReference type="PANTHER" id="PTHR42663">
    <property type="entry name" value="HYDROLASE C777.06C-RELATED-RELATED"/>
    <property type="match status" value="1"/>
</dbReference>
<organism evidence="2 3">
    <name type="scientific">Acidiferrimicrobium australe</name>
    <dbReference type="NCBI Taxonomy" id="2664430"/>
    <lineage>
        <taxon>Bacteria</taxon>
        <taxon>Bacillati</taxon>
        <taxon>Actinomycetota</taxon>
        <taxon>Acidimicrobiia</taxon>
        <taxon>Acidimicrobiales</taxon>
        <taxon>Acidimicrobiaceae</taxon>
        <taxon>Acidiferrimicrobium</taxon>
    </lineage>
</organism>
<dbReference type="InterPro" id="IPR036866">
    <property type="entry name" value="RibonucZ/Hydroxyglut_hydro"/>
</dbReference>
<dbReference type="InterPro" id="IPR001279">
    <property type="entry name" value="Metallo-B-lactamas"/>
</dbReference>
<comment type="caution">
    <text evidence="2">The sequence shown here is derived from an EMBL/GenBank/DDBJ whole genome shotgun (WGS) entry which is preliminary data.</text>
</comment>
<name>A0ABW9QXL5_9ACTN</name>
<dbReference type="EMBL" id="WJHE01000847">
    <property type="protein sequence ID" value="MST34091.1"/>
    <property type="molecule type" value="Genomic_DNA"/>
</dbReference>
<dbReference type="SUPFAM" id="SSF56281">
    <property type="entry name" value="Metallo-hydrolase/oxidoreductase"/>
    <property type="match status" value="1"/>
</dbReference>
<protein>
    <submittedName>
        <fullName evidence="2">Phytochrome sensor protein</fullName>
    </submittedName>
</protein>